<evidence type="ECO:0000313" key="3">
    <source>
        <dbReference type="Proteomes" id="UP000824890"/>
    </source>
</evidence>
<feature type="compositionally biased region" description="Basic and acidic residues" evidence="1">
    <location>
        <begin position="1"/>
        <end position="16"/>
    </location>
</feature>
<protein>
    <submittedName>
        <fullName evidence="2">Uncharacterized protein</fullName>
    </submittedName>
</protein>
<evidence type="ECO:0000256" key="1">
    <source>
        <dbReference type="SAM" id="MobiDB-lite"/>
    </source>
</evidence>
<dbReference type="Proteomes" id="UP000824890">
    <property type="component" value="Unassembled WGS sequence"/>
</dbReference>
<gene>
    <name evidence="2" type="ORF">HID58_027566</name>
</gene>
<comment type="caution">
    <text evidence="2">The sequence shown here is derived from an EMBL/GenBank/DDBJ whole genome shotgun (WGS) entry which is preliminary data.</text>
</comment>
<feature type="region of interest" description="Disordered" evidence="1">
    <location>
        <begin position="1"/>
        <end position="32"/>
    </location>
</feature>
<reference evidence="2 3" key="1">
    <citation type="submission" date="2021-05" db="EMBL/GenBank/DDBJ databases">
        <title>Genome Assembly of Synthetic Allotetraploid Brassica napus Reveals Homoeologous Exchanges between Subgenomes.</title>
        <authorList>
            <person name="Davis J.T."/>
        </authorList>
    </citation>
    <scope>NUCLEOTIDE SEQUENCE [LARGE SCALE GENOMIC DNA]</scope>
    <source>
        <strain evidence="3">cv. Da-Ae</strain>
        <tissue evidence="2">Seedling</tissue>
    </source>
</reference>
<sequence length="261" mass="28359">MSHREREREREREKSRSSWSRRSAGAYASVPSPGPEFRPLKSCFSSVSSPLLPCLSCDSGRFHHAWRLVAWSEDAVVEKVLCGGESTGGGGFYSSVVAGVFLREVETPFAPPPSVKCFEKGRLSLAPPSSYSFRRVEATTALRCRLVTRGDFGYRKCSLKKIELSMDVITDKKRQFRRGESDDAFHGGPPVMKTVVESGPANADPVRVLAAFRGGADQVETVCDACRSEGADASTWHAPSLLDASIPNASVGWFGLGRGPV</sequence>
<evidence type="ECO:0000313" key="2">
    <source>
        <dbReference type="EMBL" id="KAH0919906.1"/>
    </source>
</evidence>
<proteinExistence type="predicted"/>
<name>A0ABQ8CS44_BRANA</name>
<organism evidence="2 3">
    <name type="scientific">Brassica napus</name>
    <name type="common">Rape</name>
    <dbReference type="NCBI Taxonomy" id="3708"/>
    <lineage>
        <taxon>Eukaryota</taxon>
        <taxon>Viridiplantae</taxon>
        <taxon>Streptophyta</taxon>
        <taxon>Embryophyta</taxon>
        <taxon>Tracheophyta</taxon>
        <taxon>Spermatophyta</taxon>
        <taxon>Magnoliopsida</taxon>
        <taxon>eudicotyledons</taxon>
        <taxon>Gunneridae</taxon>
        <taxon>Pentapetalae</taxon>
        <taxon>rosids</taxon>
        <taxon>malvids</taxon>
        <taxon>Brassicales</taxon>
        <taxon>Brassicaceae</taxon>
        <taxon>Brassiceae</taxon>
        <taxon>Brassica</taxon>
    </lineage>
</organism>
<dbReference type="EMBL" id="JAGKQM010000007">
    <property type="protein sequence ID" value="KAH0919906.1"/>
    <property type="molecule type" value="Genomic_DNA"/>
</dbReference>
<keyword evidence="3" id="KW-1185">Reference proteome</keyword>
<accession>A0ABQ8CS44</accession>